<comment type="caution">
    <text evidence="2">The sequence shown here is derived from an EMBL/GenBank/DDBJ whole genome shotgun (WGS) entry which is preliminary data.</text>
</comment>
<evidence type="ECO:0000313" key="2">
    <source>
        <dbReference type="EMBL" id="MBU5669271.1"/>
    </source>
</evidence>
<keyword evidence="3" id="KW-1185">Reference proteome</keyword>
<gene>
    <name evidence="2" type="ORF">KQI68_05370</name>
</gene>
<dbReference type="GO" id="GO:0003677">
    <property type="term" value="F:DNA binding"/>
    <property type="evidence" value="ECO:0007669"/>
    <property type="project" value="UniProtKB-KW"/>
</dbReference>
<protein>
    <submittedName>
        <fullName evidence="2">DNA-binding protein</fullName>
    </submittedName>
</protein>
<evidence type="ECO:0000313" key="3">
    <source>
        <dbReference type="Proteomes" id="UP000783742"/>
    </source>
</evidence>
<feature type="region of interest" description="Disordered" evidence="1">
    <location>
        <begin position="243"/>
        <end position="278"/>
    </location>
</feature>
<reference evidence="2 3" key="1">
    <citation type="submission" date="2021-06" db="EMBL/GenBank/DDBJ databases">
        <authorList>
            <person name="Sun Q."/>
            <person name="Li D."/>
        </authorList>
    </citation>
    <scope>NUCLEOTIDE SEQUENCE [LARGE SCALE GENOMIC DNA]</scope>
    <source>
        <strain evidence="2 3">MSJ-1</strain>
    </source>
</reference>
<dbReference type="Proteomes" id="UP000783742">
    <property type="component" value="Unassembled WGS sequence"/>
</dbReference>
<proteinExistence type="predicted"/>
<dbReference type="EMBL" id="JAHLQO010000003">
    <property type="protein sequence ID" value="MBU5669271.1"/>
    <property type="molecule type" value="Genomic_DNA"/>
</dbReference>
<evidence type="ECO:0000256" key="1">
    <source>
        <dbReference type="SAM" id="MobiDB-lite"/>
    </source>
</evidence>
<organism evidence="2 3">
    <name type="scientific">Peptoniphilus ovalis</name>
    <dbReference type="NCBI Taxonomy" id="2841503"/>
    <lineage>
        <taxon>Bacteria</taxon>
        <taxon>Bacillati</taxon>
        <taxon>Bacillota</taxon>
        <taxon>Tissierellia</taxon>
        <taxon>Tissierellales</taxon>
        <taxon>Peptoniphilaceae</taxon>
        <taxon>Peptoniphilus</taxon>
    </lineage>
</organism>
<accession>A0ABS6FJ57</accession>
<sequence>MEYKEMRENIEKMANENYEDLIKAIIGFEKGIDDEKVLSEIYKEYIDNDTFTLLSEDFDYMIDEMKELGKIGENANELEEKDDLVNIVGNIVGEVENLERENANGEKFKVSNFSLVSKDDDGNKVYTNCSAYGDKTKEVTNLKQGDFVKIFGQVRTSIDNNGKEHKNVRVLSSKLLKAVKDMDKSNSIDNLKDEIKELKAKIEERELDKYYSDSFEQSAQIGKDINRLKSKLEKAEYKLEKTSKGKEKNSILGAIEKFKKEDKGKENKKSNHNKEQEI</sequence>
<feature type="compositionally biased region" description="Basic and acidic residues" evidence="1">
    <location>
        <begin position="256"/>
        <end position="278"/>
    </location>
</feature>
<keyword evidence="2" id="KW-0238">DNA-binding</keyword>
<name>A0ABS6FJ57_9FIRM</name>